<feature type="transmembrane region" description="Helical" evidence="1">
    <location>
        <begin position="34"/>
        <end position="53"/>
    </location>
</feature>
<dbReference type="SUPFAM" id="SSF56219">
    <property type="entry name" value="DNase I-like"/>
    <property type="match status" value="1"/>
</dbReference>
<evidence type="ECO:0000313" key="3">
    <source>
        <dbReference type="EMBL" id="SPH17114.1"/>
    </source>
</evidence>
<dbReference type="Gene3D" id="3.60.10.10">
    <property type="entry name" value="Endonuclease/exonuclease/phosphatase"/>
    <property type="match status" value="1"/>
</dbReference>
<keyword evidence="4" id="KW-1185">Reference proteome</keyword>
<dbReference type="InterPro" id="IPR005135">
    <property type="entry name" value="Endo/exonuclease/phosphatase"/>
</dbReference>
<dbReference type="AlphaFoldDB" id="A0A2R8B3B4"/>
<feature type="domain" description="Endonuclease/exonuclease/phosphatase" evidence="2">
    <location>
        <begin position="104"/>
        <end position="306"/>
    </location>
</feature>
<accession>A0A2R8B3B4</accession>
<evidence type="ECO:0000313" key="4">
    <source>
        <dbReference type="Proteomes" id="UP000244924"/>
    </source>
</evidence>
<gene>
    <name evidence="3" type="ORF">DEA8626_00629</name>
</gene>
<keyword evidence="1" id="KW-1133">Transmembrane helix</keyword>
<proteinExistence type="predicted"/>
<keyword evidence="1" id="KW-0472">Membrane</keyword>
<organism evidence="3 4">
    <name type="scientific">Albidovulum aquaemixtae</name>
    <dbReference type="NCBI Taxonomy" id="1542388"/>
    <lineage>
        <taxon>Bacteria</taxon>
        <taxon>Pseudomonadati</taxon>
        <taxon>Pseudomonadota</taxon>
        <taxon>Alphaproteobacteria</taxon>
        <taxon>Rhodobacterales</taxon>
        <taxon>Paracoccaceae</taxon>
        <taxon>Albidovulum</taxon>
    </lineage>
</organism>
<dbReference type="RefSeq" id="WP_245890835.1">
    <property type="nucleotide sequence ID" value="NZ_OMOQ01000001.1"/>
</dbReference>
<keyword evidence="1" id="KW-0812">Transmembrane</keyword>
<dbReference type="Pfam" id="PF03372">
    <property type="entry name" value="Exo_endo_phos"/>
    <property type="match status" value="1"/>
</dbReference>
<name>A0A2R8B3B4_9RHOB</name>
<dbReference type="InterPro" id="IPR036691">
    <property type="entry name" value="Endo/exonu/phosph_ase_sf"/>
</dbReference>
<evidence type="ECO:0000256" key="1">
    <source>
        <dbReference type="SAM" id="Phobius"/>
    </source>
</evidence>
<dbReference type="Proteomes" id="UP000244924">
    <property type="component" value="Unassembled WGS sequence"/>
</dbReference>
<dbReference type="EMBL" id="OMOQ01000001">
    <property type="protein sequence ID" value="SPH17114.1"/>
    <property type="molecule type" value="Genomic_DNA"/>
</dbReference>
<protein>
    <recommendedName>
        <fullName evidence="2">Endonuclease/exonuclease/phosphatase domain-containing protein</fullName>
    </recommendedName>
</protein>
<reference evidence="3 4" key="1">
    <citation type="submission" date="2018-03" db="EMBL/GenBank/DDBJ databases">
        <authorList>
            <person name="Keele B.F."/>
        </authorList>
    </citation>
    <scope>NUCLEOTIDE SEQUENCE [LARGE SCALE GENOMIC DNA]</scope>
    <source>
        <strain evidence="3 4">CECT 8626</strain>
    </source>
</reference>
<sequence length="356" mass="40422">MLKLAVVALALLLATATFLPIWPTTTWWVRALDIPRVQIAAAIALALPLCFFLSSPWRAVAFSALTVSLIYQCWKILPYTPLVTPEMALARPDEARDIRFLAANVLQENDRHEAVRELLRRERPDVLFLMETDATWVEAMEPVLADYETVVRVPKDNYYGLLFATTLQAHRAEAVWLTRDDTPALFAELETPGGERFRFVGLHPRPPVPGEDTDARDAQILYASRFARRSELPVVVLGDFNVAAWSQAALLFKRVGRYLDPRVGRGLYSSFDATHPILRAPIDQLHMTPDVAIVSFRRGEEIGSDHFPLISDLRFDAELAQRLNRQPEAIPEAELARIEERVDLYREELGHAEDRF</sequence>
<dbReference type="GO" id="GO:0003824">
    <property type="term" value="F:catalytic activity"/>
    <property type="evidence" value="ECO:0007669"/>
    <property type="project" value="InterPro"/>
</dbReference>
<evidence type="ECO:0000259" key="2">
    <source>
        <dbReference type="Pfam" id="PF03372"/>
    </source>
</evidence>